<dbReference type="Proteomes" id="UP000326396">
    <property type="component" value="Linkage Group LG10"/>
</dbReference>
<protein>
    <submittedName>
        <fullName evidence="1">Uncharacterized protein</fullName>
    </submittedName>
</protein>
<evidence type="ECO:0000313" key="2">
    <source>
        <dbReference type="Proteomes" id="UP000326396"/>
    </source>
</evidence>
<dbReference type="EMBL" id="SZYD01000002">
    <property type="protein sequence ID" value="KAD7117065.1"/>
    <property type="molecule type" value="Genomic_DNA"/>
</dbReference>
<proteinExistence type="predicted"/>
<organism evidence="1 2">
    <name type="scientific">Mikania micrantha</name>
    <name type="common">bitter vine</name>
    <dbReference type="NCBI Taxonomy" id="192012"/>
    <lineage>
        <taxon>Eukaryota</taxon>
        <taxon>Viridiplantae</taxon>
        <taxon>Streptophyta</taxon>
        <taxon>Embryophyta</taxon>
        <taxon>Tracheophyta</taxon>
        <taxon>Spermatophyta</taxon>
        <taxon>Magnoliopsida</taxon>
        <taxon>eudicotyledons</taxon>
        <taxon>Gunneridae</taxon>
        <taxon>Pentapetalae</taxon>
        <taxon>asterids</taxon>
        <taxon>campanulids</taxon>
        <taxon>Asterales</taxon>
        <taxon>Asteraceae</taxon>
        <taxon>Asteroideae</taxon>
        <taxon>Heliantheae alliance</taxon>
        <taxon>Eupatorieae</taxon>
        <taxon>Mikania</taxon>
    </lineage>
</organism>
<reference evidence="1 2" key="1">
    <citation type="submission" date="2019-05" db="EMBL/GenBank/DDBJ databases">
        <title>Mikania micrantha, genome provides insights into the molecular mechanism of rapid growth.</title>
        <authorList>
            <person name="Liu B."/>
        </authorList>
    </citation>
    <scope>NUCLEOTIDE SEQUENCE [LARGE SCALE GENOMIC DNA]</scope>
    <source>
        <strain evidence="1">NLD-2019</strain>
        <tissue evidence="1">Leaf</tissue>
    </source>
</reference>
<evidence type="ECO:0000313" key="1">
    <source>
        <dbReference type="EMBL" id="KAD7117065.1"/>
    </source>
</evidence>
<sequence>MAEAGWPMVSLAEPGFGPNVEITVPDLLGAWKQSDSKGNLLDSLWNSVESYSKVFQSKSTATVVNRVCRINVRVRIDHHGLRIEVGREESLKTSRV</sequence>
<gene>
    <name evidence="1" type="ORF">E3N88_04333</name>
</gene>
<name>A0A5N6PU70_9ASTR</name>
<keyword evidence="2" id="KW-1185">Reference proteome</keyword>
<dbReference type="AlphaFoldDB" id="A0A5N6PU70"/>
<accession>A0A5N6PU70</accession>
<comment type="caution">
    <text evidence="1">The sequence shown here is derived from an EMBL/GenBank/DDBJ whole genome shotgun (WGS) entry which is preliminary data.</text>
</comment>